<name>A0AAV0P025_9ROSI</name>
<evidence type="ECO:0000313" key="7">
    <source>
        <dbReference type="Proteomes" id="UP001154282"/>
    </source>
</evidence>
<gene>
    <name evidence="6" type="ORF">LITE_LOCUS36206</name>
</gene>
<feature type="signal peptide" evidence="5">
    <location>
        <begin position="1"/>
        <end position="25"/>
    </location>
</feature>
<dbReference type="GO" id="GO:0006508">
    <property type="term" value="P:proteolysis"/>
    <property type="evidence" value="ECO:0007669"/>
    <property type="project" value="InterPro"/>
</dbReference>
<dbReference type="GO" id="GO:0016752">
    <property type="term" value="F:sinapoyltransferase activity"/>
    <property type="evidence" value="ECO:0007669"/>
    <property type="project" value="UniProtKB-ARBA"/>
</dbReference>
<keyword evidence="2" id="KW-0964">Secreted</keyword>
<feature type="chain" id="PRO_5043830090" evidence="5">
    <location>
        <begin position="26"/>
        <end position="480"/>
    </location>
</feature>
<dbReference type="PANTHER" id="PTHR11802:SF29">
    <property type="entry name" value="SERINE CARBOXYPEPTIDASE-LIKE 19"/>
    <property type="match status" value="1"/>
</dbReference>
<keyword evidence="3 5" id="KW-0732">Signal</keyword>
<dbReference type="Proteomes" id="UP001154282">
    <property type="component" value="Unassembled WGS sequence"/>
</dbReference>
<dbReference type="PANTHER" id="PTHR11802">
    <property type="entry name" value="SERINE PROTEASE FAMILY S10 SERINE CARBOXYPEPTIDASE"/>
    <property type="match status" value="1"/>
</dbReference>
<dbReference type="Pfam" id="PF00450">
    <property type="entry name" value="Peptidase_S10"/>
    <property type="match status" value="1"/>
</dbReference>
<dbReference type="FunFam" id="3.40.50.1820:FF:000148">
    <property type="entry name" value="Serine carboxypeptidase-like 11"/>
    <property type="match status" value="1"/>
</dbReference>
<dbReference type="Gene3D" id="3.40.50.1820">
    <property type="entry name" value="alpha/beta hydrolase"/>
    <property type="match status" value="1"/>
</dbReference>
<evidence type="ECO:0000256" key="2">
    <source>
        <dbReference type="ARBA" id="ARBA00022525"/>
    </source>
</evidence>
<comment type="similarity">
    <text evidence="1">Belongs to the peptidase S10 family.</text>
</comment>
<keyword evidence="7" id="KW-1185">Reference proteome</keyword>
<accession>A0AAV0P025</accession>
<dbReference type="EMBL" id="CAMGYJ010000008">
    <property type="protein sequence ID" value="CAI0464488.1"/>
    <property type="molecule type" value="Genomic_DNA"/>
</dbReference>
<evidence type="ECO:0000313" key="6">
    <source>
        <dbReference type="EMBL" id="CAI0464488.1"/>
    </source>
</evidence>
<dbReference type="FunFam" id="3.40.50.12670:FF:000001">
    <property type="entry name" value="Carboxypeptidase"/>
    <property type="match status" value="1"/>
</dbReference>
<evidence type="ECO:0000256" key="5">
    <source>
        <dbReference type="SAM" id="SignalP"/>
    </source>
</evidence>
<evidence type="ECO:0000256" key="4">
    <source>
        <dbReference type="ARBA" id="ARBA00023180"/>
    </source>
</evidence>
<dbReference type="SUPFAM" id="SSF53474">
    <property type="entry name" value="alpha/beta-Hydrolases"/>
    <property type="match status" value="1"/>
</dbReference>
<proteinExistence type="inferred from homology"/>
<dbReference type="InterPro" id="IPR029058">
    <property type="entry name" value="AB_hydrolase_fold"/>
</dbReference>
<comment type="caution">
    <text evidence="6">The sequence shown here is derived from an EMBL/GenBank/DDBJ whole genome shotgun (WGS) entry which is preliminary data.</text>
</comment>
<dbReference type="GO" id="GO:0019748">
    <property type="term" value="P:secondary metabolic process"/>
    <property type="evidence" value="ECO:0007669"/>
    <property type="project" value="UniProtKB-ARBA"/>
</dbReference>
<evidence type="ECO:0000256" key="3">
    <source>
        <dbReference type="ARBA" id="ARBA00022729"/>
    </source>
</evidence>
<protein>
    <submittedName>
        <fullName evidence="6">Uncharacterized protein</fullName>
    </submittedName>
</protein>
<dbReference type="PRINTS" id="PR00724">
    <property type="entry name" value="CRBOXYPTASEC"/>
</dbReference>
<dbReference type="InterPro" id="IPR001563">
    <property type="entry name" value="Peptidase_S10"/>
</dbReference>
<organism evidence="6 7">
    <name type="scientific">Linum tenue</name>
    <dbReference type="NCBI Taxonomy" id="586396"/>
    <lineage>
        <taxon>Eukaryota</taxon>
        <taxon>Viridiplantae</taxon>
        <taxon>Streptophyta</taxon>
        <taxon>Embryophyta</taxon>
        <taxon>Tracheophyta</taxon>
        <taxon>Spermatophyta</taxon>
        <taxon>Magnoliopsida</taxon>
        <taxon>eudicotyledons</taxon>
        <taxon>Gunneridae</taxon>
        <taxon>Pentapetalae</taxon>
        <taxon>rosids</taxon>
        <taxon>fabids</taxon>
        <taxon>Malpighiales</taxon>
        <taxon>Linaceae</taxon>
        <taxon>Linum</taxon>
    </lineage>
</organism>
<dbReference type="AlphaFoldDB" id="A0AAV0P025"/>
<evidence type="ECO:0000256" key="1">
    <source>
        <dbReference type="ARBA" id="ARBA00009431"/>
    </source>
</evidence>
<keyword evidence="4" id="KW-0325">Glycoprotein</keyword>
<reference evidence="6" key="1">
    <citation type="submission" date="2022-08" db="EMBL/GenBank/DDBJ databases">
        <authorList>
            <person name="Gutierrez-Valencia J."/>
        </authorList>
    </citation>
    <scope>NUCLEOTIDE SEQUENCE</scope>
</reference>
<dbReference type="GO" id="GO:0004185">
    <property type="term" value="F:serine-type carboxypeptidase activity"/>
    <property type="evidence" value="ECO:0007669"/>
    <property type="project" value="InterPro"/>
</dbReference>
<sequence>MMENIIIVIGRLLFLLLALEFQLQAFFSSASASKAASGIKYLPGFDGPLPFYLETGYIGVGEAEEVQLFYYFVKSERNPEQDPLILWLTGGPGCSSLSGLAFEIGPVRFKVVEYNGSLPTLVLNPDSWTKVSSIIFLDLPVGAGFSYATSEPASRSSDKVQASQAVEFMRKWLKKHPKFQTNQFYIGGDSYAGIPLPIVVQIISYENEMGIKPIFNLKGYILGNPLTNFRTDANSKISTAHGLTLISDELYQSLKTSCGEEYHDVDPTNHECINNLDAFDECLSGLYTENILYPKCAIASPKPIMEEIQMDKRRRFLWDKYRQQSLSIDVPTFGCPTYPYLLSDYWANDAVVRKALHVRKDTVQRWIRCNYRLDYNSDVSSSFQYHVYLSTKGYRSLIYSGDHDMVVPSMGTQAWIRALNYSIVEDWRSWHVDGQVGGYTRTYSNGMTFATVKGAGHIAVAHKPLECSVLFKRWINQEPL</sequence>